<dbReference type="VEuPathDB" id="VectorBase:GBRI019027"/>
<organism evidence="2 3">
    <name type="scientific">Glossina brevipalpis</name>
    <dbReference type="NCBI Taxonomy" id="37001"/>
    <lineage>
        <taxon>Eukaryota</taxon>
        <taxon>Metazoa</taxon>
        <taxon>Ecdysozoa</taxon>
        <taxon>Arthropoda</taxon>
        <taxon>Hexapoda</taxon>
        <taxon>Insecta</taxon>
        <taxon>Pterygota</taxon>
        <taxon>Neoptera</taxon>
        <taxon>Endopterygota</taxon>
        <taxon>Diptera</taxon>
        <taxon>Brachycera</taxon>
        <taxon>Muscomorpha</taxon>
        <taxon>Hippoboscoidea</taxon>
        <taxon>Glossinidae</taxon>
        <taxon>Glossina</taxon>
    </lineage>
</organism>
<dbReference type="EnsemblMetazoa" id="GBRI019027-RA">
    <property type="protein sequence ID" value="GBRI019027-PA"/>
    <property type="gene ID" value="GBRI019027"/>
</dbReference>
<keyword evidence="1" id="KW-0472">Membrane</keyword>
<keyword evidence="1" id="KW-0812">Transmembrane</keyword>
<sequence length="112" mass="12661">MTTVLSLSPVTVVSIDSTVAVLRWSYENSIMLTMQAHYIYHCFYYRCCDCISSLAIMKAPFAVVEDFSLIKYCSRDLVAVIFVIDTALVLISLLRVVAAVECTFTNRWTSKN</sequence>
<reference evidence="2" key="2">
    <citation type="submission" date="2020-05" db="UniProtKB">
        <authorList>
            <consortium name="EnsemblMetazoa"/>
        </authorList>
    </citation>
    <scope>IDENTIFICATION</scope>
    <source>
        <strain evidence="2">IAEA</strain>
    </source>
</reference>
<feature type="transmembrane region" description="Helical" evidence="1">
    <location>
        <begin position="77"/>
        <end position="98"/>
    </location>
</feature>
<proteinExistence type="predicted"/>
<keyword evidence="3" id="KW-1185">Reference proteome</keyword>
<evidence type="ECO:0000256" key="1">
    <source>
        <dbReference type="SAM" id="Phobius"/>
    </source>
</evidence>
<reference evidence="3" key="1">
    <citation type="submission" date="2014-03" db="EMBL/GenBank/DDBJ databases">
        <authorList>
            <person name="Aksoy S."/>
            <person name="Warren W."/>
            <person name="Wilson R.K."/>
        </authorList>
    </citation>
    <scope>NUCLEOTIDE SEQUENCE [LARGE SCALE GENOMIC DNA]</scope>
    <source>
        <strain evidence="3">IAEA</strain>
    </source>
</reference>
<keyword evidence="1" id="KW-1133">Transmembrane helix</keyword>
<accession>A0A1A9WGP9</accession>
<evidence type="ECO:0000313" key="2">
    <source>
        <dbReference type="EnsemblMetazoa" id="GBRI019027-PA"/>
    </source>
</evidence>
<protein>
    <submittedName>
        <fullName evidence="2">Uncharacterized protein</fullName>
    </submittedName>
</protein>
<evidence type="ECO:0000313" key="3">
    <source>
        <dbReference type="Proteomes" id="UP000091820"/>
    </source>
</evidence>
<name>A0A1A9WGP9_9MUSC</name>
<dbReference type="Proteomes" id="UP000091820">
    <property type="component" value="Unassembled WGS sequence"/>
</dbReference>
<dbReference type="AlphaFoldDB" id="A0A1A9WGP9"/>